<dbReference type="STRING" id="683960.A0A1E3NY48"/>
<keyword evidence="1" id="KW-0285">Flavoprotein</keyword>
<feature type="domain" description="Luciferase-like" evidence="6">
    <location>
        <begin position="43"/>
        <end position="394"/>
    </location>
</feature>
<dbReference type="GeneID" id="30200927"/>
<name>A0A1E3NY48_WICAA</name>
<dbReference type="InterPro" id="IPR011251">
    <property type="entry name" value="Luciferase-like_dom"/>
</dbReference>
<evidence type="ECO:0000313" key="7">
    <source>
        <dbReference type="EMBL" id="ODQ58023.1"/>
    </source>
</evidence>
<gene>
    <name evidence="7" type="ORF">WICANDRAFT_64171</name>
</gene>
<evidence type="ECO:0000256" key="3">
    <source>
        <dbReference type="ARBA" id="ARBA00023002"/>
    </source>
</evidence>
<evidence type="ECO:0000259" key="6">
    <source>
        <dbReference type="Pfam" id="PF00296"/>
    </source>
</evidence>
<evidence type="ECO:0000313" key="8">
    <source>
        <dbReference type="Proteomes" id="UP000094112"/>
    </source>
</evidence>
<evidence type="ECO:0000256" key="2">
    <source>
        <dbReference type="ARBA" id="ARBA00022643"/>
    </source>
</evidence>
<dbReference type="Gene3D" id="3.20.20.30">
    <property type="entry name" value="Luciferase-like domain"/>
    <property type="match status" value="1"/>
</dbReference>
<protein>
    <recommendedName>
        <fullName evidence="6">Luciferase-like domain-containing protein</fullName>
    </recommendedName>
</protein>
<dbReference type="GO" id="GO:0016705">
    <property type="term" value="F:oxidoreductase activity, acting on paired donors, with incorporation or reduction of molecular oxygen"/>
    <property type="evidence" value="ECO:0007669"/>
    <property type="project" value="InterPro"/>
</dbReference>
<dbReference type="SUPFAM" id="SSF51679">
    <property type="entry name" value="Bacterial luciferase-like"/>
    <property type="match status" value="1"/>
</dbReference>
<dbReference type="PANTHER" id="PTHR30011:SF16">
    <property type="entry name" value="C2H2 FINGER DOMAIN TRANSCRIPTION FACTOR (EUROFUNG)-RELATED"/>
    <property type="match status" value="1"/>
</dbReference>
<accession>A0A1E3NY48</accession>
<dbReference type="PANTHER" id="PTHR30011">
    <property type="entry name" value="ALKANESULFONATE MONOOXYGENASE-RELATED"/>
    <property type="match status" value="1"/>
</dbReference>
<keyword evidence="3" id="KW-0560">Oxidoreductase</keyword>
<keyword evidence="4" id="KW-0503">Monooxygenase</keyword>
<dbReference type="Pfam" id="PF00296">
    <property type="entry name" value="Bac_luciferase"/>
    <property type="match status" value="1"/>
</dbReference>
<organism evidence="7 8">
    <name type="scientific">Wickerhamomyces anomalus (strain ATCC 58044 / CBS 1984 / NCYC 433 / NRRL Y-366-8)</name>
    <name type="common">Yeast</name>
    <name type="synonym">Hansenula anomala</name>
    <dbReference type="NCBI Taxonomy" id="683960"/>
    <lineage>
        <taxon>Eukaryota</taxon>
        <taxon>Fungi</taxon>
        <taxon>Dikarya</taxon>
        <taxon>Ascomycota</taxon>
        <taxon>Saccharomycotina</taxon>
        <taxon>Saccharomycetes</taxon>
        <taxon>Phaffomycetales</taxon>
        <taxon>Wickerhamomycetaceae</taxon>
        <taxon>Wickerhamomyces</taxon>
    </lineage>
</organism>
<dbReference type="InterPro" id="IPR016215">
    <property type="entry name" value="NTA_MOA"/>
</dbReference>
<dbReference type="GO" id="GO:0004497">
    <property type="term" value="F:monooxygenase activity"/>
    <property type="evidence" value="ECO:0007669"/>
    <property type="project" value="UniProtKB-KW"/>
</dbReference>
<dbReference type="OrthoDB" id="3979273at2759"/>
<evidence type="ECO:0000256" key="4">
    <source>
        <dbReference type="ARBA" id="ARBA00023033"/>
    </source>
</evidence>
<dbReference type="PIRSF" id="PIRSF000337">
    <property type="entry name" value="NTA_MOA"/>
    <property type="match status" value="1"/>
</dbReference>
<comment type="similarity">
    <text evidence="5">Belongs to the NtaA/SnaA/DszA monooxygenase family.</text>
</comment>
<evidence type="ECO:0000256" key="1">
    <source>
        <dbReference type="ARBA" id="ARBA00022630"/>
    </source>
</evidence>
<keyword evidence="2" id="KW-0288">FMN</keyword>
<dbReference type="RefSeq" id="XP_019037230.1">
    <property type="nucleotide sequence ID" value="XM_019183681.1"/>
</dbReference>
<dbReference type="InterPro" id="IPR051260">
    <property type="entry name" value="Diverse_substr_monoxygenases"/>
</dbReference>
<keyword evidence="8" id="KW-1185">Reference proteome</keyword>
<proteinExistence type="inferred from homology"/>
<dbReference type="Proteomes" id="UP000094112">
    <property type="component" value="Unassembled WGS sequence"/>
</dbReference>
<dbReference type="AlphaFoldDB" id="A0A1E3NY48"/>
<evidence type="ECO:0000256" key="5">
    <source>
        <dbReference type="ARBA" id="ARBA00033748"/>
    </source>
</evidence>
<reference evidence="7 8" key="1">
    <citation type="journal article" date="2016" name="Proc. Natl. Acad. Sci. U.S.A.">
        <title>Comparative genomics of biotechnologically important yeasts.</title>
        <authorList>
            <person name="Riley R."/>
            <person name="Haridas S."/>
            <person name="Wolfe K.H."/>
            <person name="Lopes M.R."/>
            <person name="Hittinger C.T."/>
            <person name="Goeker M."/>
            <person name="Salamov A.A."/>
            <person name="Wisecaver J.H."/>
            <person name="Long T.M."/>
            <person name="Calvey C.H."/>
            <person name="Aerts A.L."/>
            <person name="Barry K.W."/>
            <person name="Choi C."/>
            <person name="Clum A."/>
            <person name="Coughlan A.Y."/>
            <person name="Deshpande S."/>
            <person name="Douglass A.P."/>
            <person name="Hanson S.J."/>
            <person name="Klenk H.-P."/>
            <person name="LaButti K.M."/>
            <person name="Lapidus A."/>
            <person name="Lindquist E.A."/>
            <person name="Lipzen A.M."/>
            <person name="Meier-Kolthoff J.P."/>
            <person name="Ohm R.A."/>
            <person name="Otillar R.P."/>
            <person name="Pangilinan J.L."/>
            <person name="Peng Y."/>
            <person name="Rokas A."/>
            <person name="Rosa C.A."/>
            <person name="Scheuner C."/>
            <person name="Sibirny A.A."/>
            <person name="Slot J.C."/>
            <person name="Stielow J.B."/>
            <person name="Sun H."/>
            <person name="Kurtzman C.P."/>
            <person name="Blackwell M."/>
            <person name="Grigoriev I.V."/>
            <person name="Jeffries T.W."/>
        </authorList>
    </citation>
    <scope>NUCLEOTIDE SEQUENCE [LARGE SCALE GENOMIC DNA]</scope>
    <source>
        <strain evidence="8">ATCC 58044 / CBS 1984 / NCYC 433 / NRRL Y-366-8</strain>
    </source>
</reference>
<dbReference type="InterPro" id="IPR036661">
    <property type="entry name" value="Luciferase-like_sf"/>
</dbReference>
<dbReference type="EMBL" id="KV454212">
    <property type="protein sequence ID" value="ODQ58023.1"/>
    <property type="molecule type" value="Genomic_DNA"/>
</dbReference>
<sequence>MTNSPDLKKRKVKKQLILSAANVNNSNYVWRDPKDTGREFAHSLEPWIEFAKLAEEAKFHNVFFVDQLSWFDVYGGDFNASAKHGVHAARIDPAAVATAIASHTENVGIVITFSTISEHPYHFARRLASLDLLTNGRVGWNIVSSYLKSMGPNLLNGEPFPEHDERYVKTREFVDVVYKLLLSSWREDAIVYDKEKGIFADPKAIREINHEGKYYNVKGPSITEPTPQGFPLIVQAGTSEKGIDFAAENAELIFVPIHSPKSTTEKIAKIRKLASQKYKRDPHSLKFIAPLIPFLGKTHEEAEQKLEHSLKYEDPYDSLISLGGMIGIDLSGFAFDEPIQFEGEGTGITSITKNVFLKPDGTPRTPREIATFWRSTTRAVGTGEEVAQYIQKLVEETDIDGINFVFPQFPDGFRDVVDILVPELQRLGLAQKEYPVPGGTFRENFWGEKGHVFLDESHPAFKQKWGKGFTKEQFEKRLNEHLKVVNEYRA</sequence>
<dbReference type="NCBIfam" id="TIGR03860">
    <property type="entry name" value="FMN_nitrolo"/>
    <property type="match status" value="1"/>
</dbReference>